<evidence type="ECO:0000256" key="7">
    <source>
        <dbReference type="ARBA" id="ARBA00031484"/>
    </source>
</evidence>
<evidence type="ECO:0000256" key="2">
    <source>
        <dbReference type="ARBA" id="ARBA00007656"/>
    </source>
</evidence>
<gene>
    <name evidence="12" type="ORF">VSX56_09605</name>
</gene>
<dbReference type="RefSeq" id="WP_350936679.1">
    <property type="nucleotide sequence ID" value="NZ_JAYWLC010000006.1"/>
</dbReference>
<dbReference type="EC" id="5.2.1.8" evidence="3"/>
<keyword evidence="13" id="KW-1185">Reference proteome</keyword>
<dbReference type="InterPro" id="IPR027304">
    <property type="entry name" value="Trigger_fact/SurA_dom_sf"/>
</dbReference>
<dbReference type="InterPro" id="IPR000297">
    <property type="entry name" value="PPIase_PpiC"/>
</dbReference>
<comment type="similarity">
    <text evidence="2">Belongs to the PpiC/parvulin rotamase family.</text>
</comment>
<evidence type="ECO:0000256" key="5">
    <source>
        <dbReference type="ARBA" id="ARBA00023110"/>
    </source>
</evidence>
<dbReference type="InterPro" id="IPR046357">
    <property type="entry name" value="PPIase_dom_sf"/>
</dbReference>
<evidence type="ECO:0000259" key="11">
    <source>
        <dbReference type="PROSITE" id="PS50198"/>
    </source>
</evidence>
<feature type="chain" id="PRO_5046435845" description="Parvulin-like PPIase" evidence="10">
    <location>
        <begin position="24"/>
        <end position="304"/>
    </location>
</feature>
<reference evidence="12 13" key="2">
    <citation type="submission" date="2024-06" db="EMBL/GenBank/DDBJ databases">
        <title>Thioclava kandeliae sp. nov. from a rhizosphere soil sample of Kandelia candel in a mangrove.</title>
        <authorList>
            <person name="Mu T."/>
        </authorList>
    </citation>
    <scope>NUCLEOTIDE SEQUENCE [LARGE SCALE GENOMIC DNA]</scope>
    <source>
        <strain evidence="12 13">CPCC 100088</strain>
    </source>
</reference>
<dbReference type="PROSITE" id="PS50198">
    <property type="entry name" value="PPIC_PPIASE_2"/>
    <property type="match status" value="1"/>
</dbReference>
<comment type="caution">
    <text evidence="12">The sequence shown here is derived from an EMBL/GenBank/DDBJ whole genome shotgun (WGS) entry which is preliminary data.</text>
</comment>
<feature type="compositionally biased region" description="Low complexity" evidence="9">
    <location>
        <begin position="25"/>
        <end position="40"/>
    </location>
</feature>
<feature type="domain" description="PpiC" evidence="11">
    <location>
        <begin position="157"/>
        <end position="246"/>
    </location>
</feature>
<reference evidence="12 13" key="1">
    <citation type="submission" date="2024-01" db="EMBL/GenBank/DDBJ databases">
        <authorList>
            <person name="Deng Y."/>
            <person name="Su J."/>
        </authorList>
    </citation>
    <scope>NUCLEOTIDE SEQUENCE [LARGE SCALE GENOMIC DNA]</scope>
    <source>
        <strain evidence="12 13">CPCC 100088</strain>
    </source>
</reference>
<keyword evidence="5 8" id="KW-0697">Rotamase</keyword>
<evidence type="ECO:0000256" key="6">
    <source>
        <dbReference type="ARBA" id="ARBA00030642"/>
    </source>
</evidence>
<dbReference type="SUPFAM" id="SSF109998">
    <property type="entry name" value="Triger factor/SurA peptide-binding domain-like"/>
    <property type="match status" value="1"/>
</dbReference>
<dbReference type="Pfam" id="PF00639">
    <property type="entry name" value="Rotamase"/>
    <property type="match status" value="1"/>
</dbReference>
<name>A0ABV1SGJ6_9RHOB</name>
<protein>
    <recommendedName>
        <fullName evidence="4">Parvulin-like PPIase</fullName>
        <ecNumber evidence="3">5.2.1.8</ecNumber>
    </recommendedName>
    <alternativeName>
        <fullName evidence="6">Peptidyl-prolyl cis-trans isomerase plp</fullName>
    </alternativeName>
    <alternativeName>
        <fullName evidence="7">Rotamase plp</fullName>
    </alternativeName>
</protein>
<evidence type="ECO:0000256" key="3">
    <source>
        <dbReference type="ARBA" id="ARBA00013194"/>
    </source>
</evidence>
<evidence type="ECO:0000256" key="1">
    <source>
        <dbReference type="ARBA" id="ARBA00000971"/>
    </source>
</evidence>
<dbReference type="Gene3D" id="3.10.50.40">
    <property type="match status" value="1"/>
</dbReference>
<evidence type="ECO:0000256" key="4">
    <source>
        <dbReference type="ARBA" id="ARBA00018370"/>
    </source>
</evidence>
<feature type="region of interest" description="Disordered" evidence="9">
    <location>
        <begin position="25"/>
        <end position="44"/>
    </location>
</feature>
<proteinExistence type="inferred from homology"/>
<dbReference type="GO" id="GO:0003755">
    <property type="term" value="F:peptidyl-prolyl cis-trans isomerase activity"/>
    <property type="evidence" value="ECO:0007669"/>
    <property type="project" value="UniProtKB-EC"/>
</dbReference>
<dbReference type="Proteomes" id="UP001438953">
    <property type="component" value="Unassembled WGS sequence"/>
</dbReference>
<dbReference type="PANTHER" id="PTHR47245">
    <property type="entry name" value="PEPTIDYLPROLYL ISOMERASE"/>
    <property type="match status" value="1"/>
</dbReference>
<organism evidence="12 13">
    <name type="scientific">Thioclava kandeliae</name>
    <dbReference type="NCBI Taxonomy" id="3070818"/>
    <lineage>
        <taxon>Bacteria</taxon>
        <taxon>Pseudomonadati</taxon>
        <taxon>Pseudomonadota</taxon>
        <taxon>Alphaproteobacteria</taxon>
        <taxon>Rhodobacterales</taxon>
        <taxon>Paracoccaceae</taxon>
        <taxon>Thioclava</taxon>
    </lineage>
</organism>
<dbReference type="PANTHER" id="PTHR47245:SF2">
    <property type="entry name" value="PEPTIDYL-PROLYL CIS-TRANS ISOMERASE HP_0175-RELATED"/>
    <property type="match status" value="1"/>
</dbReference>
<comment type="catalytic activity">
    <reaction evidence="1">
        <text>[protein]-peptidylproline (omega=180) = [protein]-peptidylproline (omega=0)</text>
        <dbReference type="Rhea" id="RHEA:16237"/>
        <dbReference type="Rhea" id="RHEA-COMP:10747"/>
        <dbReference type="Rhea" id="RHEA-COMP:10748"/>
        <dbReference type="ChEBI" id="CHEBI:83833"/>
        <dbReference type="ChEBI" id="CHEBI:83834"/>
        <dbReference type="EC" id="5.2.1.8"/>
    </reaction>
</comment>
<dbReference type="SUPFAM" id="SSF54534">
    <property type="entry name" value="FKBP-like"/>
    <property type="match status" value="1"/>
</dbReference>
<evidence type="ECO:0000313" key="13">
    <source>
        <dbReference type="Proteomes" id="UP001438953"/>
    </source>
</evidence>
<evidence type="ECO:0000256" key="9">
    <source>
        <dbReference type="SAM" id="MobiDB-lite"/>
    </source>
</evidence>
<accession>A0ABV1SGJ6</accession>
<keyword evidence="8 12" id="KW-0413">Isomerase</keyword>
<dbReference type="InterPro" id="IPR050245">
    <property type="entry name" value="PrsA_foldase"/>
</dbReference>
<evidence type="ECO:0000313" key="12">
    <source>
        <dbReference type="EMBL" id="MER5172031.1"/>
    </source>
</evidence>
<evidence type="ECO:0000256" key="10">
    <source>
        <dbReference type="SAM" id="SignalP"/>
    </source>
</evidence>
<dbReference type="EMBL" id="JAYWLC010000006">
    <property type="protein sequence ID" value="MER5172031.1"/>
    <property type="molecule type" value="Genomic_DNA"/>
</dbReference>
<keyword evidence="10" id="KW-0732">Signal</keyword>
<evidence type="ECO:0000256" key="8">
    <source>
        <dbReference type="PROSITE-ProRule" id="PRU00278"/>
    </source>
</evidence>
<feature type="signal peptide" evidence="10">
    <location>
        <begin position="1"/>
        <end position="23"/>
    </location>
</feature>
<sequence>MPKLTKLLGTAAVVAMMAAGAYAQDSTPSAPAADTAASTPAKKDYRKDVNADTVVATVNGKDITVGQMQIVRDSLPAQYLQMDDATLFKGILDQLVQQTALSELGEGRKTKRDDVALEVQRRAYLAGSMLEYSANRAVSDDAVQKAYDAKYKAADPVTEYHAAHIIVPTKEKAEELKKQLDDGADFAELAKANSQDGAAANGGDLGWFSLDQMVEPFGAAVADMKDGQISDPVQTQYGWHIIKREGSRIADAPKLADVRDELEGDLRQKAVESRVKDTVDAADVKRMDDDIDPAILKNDKLFGQ</sequence>